<evidence type="ECO:0000256" key="5">
    <source>
        <dbReference type="RuleBase" id="RU004478"/>
    </source>
</evidence>
<evidence type="ECO:0000256" key="4">
    <source>
        <dbReference type="RuleBase" id="RU000639"/>
    </source>
</evidence>
<keyword evidence="3" id="KW-0963">Cytoplasm</keyword>
<protein>
    <recommendedName>
        <fullName evidence="3 4">Protein GrpE</fullName>
    </recommendedName>
    <alternativeName>
        <fullName evidence="3">HSP-70 cofactor</fullName>
    </alternativeName>
</protein>
<dbReference type="InterPro" id="IPR009012">
    <property type="entry name" value="GrpE_head"/>
</dbReference>
<keyword evidence="6" id="KW-0175">Coiled coil</keyword>
<dbReference type="GO" id="GO:0042803">
    <property type="term" value="F:protein homodimerization activity"/>
    <property type="evidence" value="ECO:0007669"/>
    <property type="project" value="InterPro"/>
</dbReference>
<dbReference type="SUPFAM" id="SSF51064">
    <property type="entry name" value="Head domain of nucleotide exchange factor GrpE"/>
    <property type="match status" value="1"/>
</dbReference>
<dbReference type="Pfam" id="PF01025">
    <property type="entry name" value="GrpE"/>
    <property type="match status" value="1"/>
</dbReference>
<dbReference type="AlphaFoldDB" id="A0A919RL68"/>
<evidence type="ECO:0000313" key="9">
    <source>
        <dbReference type="Proteomes" id="UP000606172"/>
    </source>
</evidence>
<evidence type="ECO:0000313" key="8">
    <source>
        <dbReference type="EMBL" id="GII93969.1"/>
    </source>
</evidence>
<evidence type="ECO:0000256" key="1">
    <source>
        <dbReference type="ARBA" id="ARBA00009054"/>
    </source>
</evidence>
<dbReference type="GO" id="GO:0051082">
    <property type="term" value="F:unfolded protein binding"/>
    <property type="evidence" value="ECO:0007669"/>
    <property type="project" value="TreeGrafter"/>
</dbReference>
<dbReference type="RefSeq" id="WP_204027747.1">
    <property type="nucleotide sequence ID" value="NZ_BOOW01000027.1"/>
</dbReference>
<dbReference type="CDD" id="cd00446">
    <property type="entry name" value="GrpE"/>
    <property type="match status" value="1"/>
</dbReference>
<evidence type="ECO:0000256" key="6">
    <source>
        <dbReference type="SAM" id="Coils"/>
    </source>
</evidence>
<dbReference type="EMBL" id="BOOW01000027">
    <property type="protein sequence ID" value="GII93969.1"/>
    <property type="molecule type" value="Genomic_DNA"/>
</dbReference>
<dbReference type="GO" id="GO:0051087">
    <property type="term" value="F:protein-folding chaperone binding"/>
    <property type="evidence" value="ECO:0007669"/>
    <property type="project" value="InterPro"/>
</dbReference>
<organism evidence="8 9">
    <name type="scientific">Sinosporangium siamense</name>
    <dbReference type="NCBI Taxonomy" id="1367973"/>
    <lineage>
        <taxon>Bacteria</taxon>
        <taxon>Bacillati</taxon>
        <taxon>Actinomycetota</taxon>
        <taxon>Actinomycetes</taxon>
        <taxon>Streptosporangiales</taxon>
        <taxon>Streptosporangiaceae</taxon>
        <taxon>Sinosporangium</taxon>
    </lineage>
</organism>
<feature type="coiled-coil region" evidence="6">
    <location>
        <begin position="48"/>
        <end position="82"/>
    </location>
</feature>
<comment type="subunit">
    <text evidence="3">Homodimer.</text>
</comment>
<evidence type="ECO:0000256" key="7">
    <source>
        <dbReference type="SAM" id="MobiDB-lite"/>
    </source>
</evidence>
<feature type="region of interest" description="Disordered" evidence="7">
    <location>
        <begin position="1"/>
        <end position="48"/>
    </location>
</feature>
<reference evidence="8" key="1">
    <citation type="submission" date="2021-01" db="EMBL/GenBank/DDBJ databases">
        <title>Whole genome shotgun sequence of Sinosporangium siamense NBRC 109515.</title>
        <authorList>
            <person name="Komaki H."/>
            <person name="Tamura T."/>
        </authorList>
    </citation>
    <scope>NUCLEOTIDE SEQUENCE</scope>
    <source>
        <strain evidence="8">NBRC 109515</strain>
    </source>
</reference>
<evidence type="ECO:0000256" key="3">
    <source>
        <dbReference type="HAMAP-Rule" id="MF_01151"/>
    </source>
</evidence>
<evidence type="ECO:0000256" key="2">
    <source>
        <dbReference type="ARBA" id="ARBA00023186"/>
    </source>
</evidence>
<dbReference type="SUPFAM" id="SSF58014">
    <property type="entry name" value="Coiled-coil domain of nucleotide exchange factor GrpE"/>
    <property type="match status" value="1"/>
</dbReference>
<dbReference type="InterPro" id="IPR000740">
    <property type="entry name" value="GrpE"/>
</dbReference>
<dbReference type="PROSITE" id="PS01071">
    <property type="entry name" value="GRPE"/>
    <property type="match status" value="1"/>
</dbReference>
<dbReference type="Gene3D" id="2.30.22.10">
    <property type="entry name" value="Head domain of nucleotide exchange factor GrpE"/>
    <property type="match status" value="1"/>
</dbReference>
<sequence>MSEHDPASAPPGRPHPERAGPDQDGFEQTGAGRGGPEQAAPEGRPDRAEELEALVARLEQRVAELEDQWLRALAELDNMRKRAAREAEWERARMFREWLPVLDHLDLALQHAEAEPASLAEGVSAVRDQALALLERYGYARQDDAGAGFDPARHEAVGAVPAADVPSGTVVGVVRPGYGEGDHQLRPAAVIVSKAD</sequence>
<dbReference type="HAMAP" id="MF_01151">
    <property type="entry name" value="GrpE"/>
    <property type="match status" value="1"/>
</dbReference>
<dbReference type="PANTHER" id="PTHR21237:SF23">
    <property type="entry name" value="GRPE PROTEIN HOMOLOG, MITOCHONDRIAL"/>
    <property type="match status" value="1"/>
</dbReference>
<keyword evidence="9" id="KW-1185">Reference proteome</keyword>
<dbReference type="GO" id="GO:0000774">
    <property type="term" value="F:adenyl-nucleotide exchange factor activity"/>
    <property type="evidence" value="ECO:0007669"/>
    <property type="project" value="InterPro"/>
</dbReference>
<comment type="similarity">
    <text evidence="1 3 5">Belongs to the GrpE family.</text>
</comment>
<dbReference type="Gene3D" id="3.90.20.20">
    <property type="match status" value="1"/>
</dbReference>
<gene>
    <name evidence="3 8" type="primary">grpE</name>
    <name evidence="8" type="ORF">Ssi02_42000</name>
</gene>
<accession>A0A919RL68</accession>
<dbReference type="Proteomes" id="UP000606172">
    <property type="component" value="Unassembled WGS sequence"/>
</dbReference>
<keyword evidence="3 4" id="KW-0346">Stress response</keyword>
<comment type="subcellular location">
    <subcellularLocation>
        <location evidence="3">Cytoplasm</location>
    </subcellularLocation>
</comment>
<proteinExistence type="inferred from homology"/>
<comment type="caution">
    <text evidence="8">The sequence shown here is derived from an EMBL/GenBank/DDBJ whole genome shotgun (WGS) entry which is preliminary data.</text>
</comment>
<dbReference type="GO" id="GO:0005737">
    <property type="term" value="C:cytoplasm"/>
    <property type="evidence" value="ECO:0007669"/>
    <property type="project" value="UniProtKB-SubCell"/>
</dbReference>
<name>A0A919RL68_9ACTN</name>
<dbReference type="PANTHER" id="PTHR21237">
    <property type="entry name" value="GRPE PROTEIN"/>
    <property type="match status" value="1"/>
</dbReference>
<dbReference type="PRINTS" id="PR00773">
    <property type="entry name" value="GRPEPROTEIN"/>
</dbReference>
<keyword evidence="2 3" id="KW-0143">Chaperone</keyword>
<dbReference type="GO" id="GO:0006457">
    <property type="term" value="P:protein folding"/>
    <property type="evidence" value="ECO:0007669"/>
    <property type="project" value="InterPro"/>
</dbReference>
<comment type="function">
    <text evidence="3 4">Participates actively in the response to hyperosmotic and heat shock by preventing the aggregation of stress-denatured proteins, in association with DnaK and GrpE. It is the nucleotide exchange factor for DnaK and may function as a thermosensor. Unfolded proteins bind initially to DnaJ; upon interaction with the DnaJ-bound protein, DnaK hydrolyzes its bound ATP, resulting in the formation of a stable complex. GrpE releases ADP from DnaK; ATP binding to DnaK triggers the release of the substrate protein, thus completing the reaction cycle. Several rounds of ATP-dependent interactions between DnaJ, DnaK and GrpE are required for fully efficient folding.</text>
</comment>
<dbReference type="InterPro" id="IPR013805">
    <property type="entry name" value="GrpE_CC"/>
</dbReference>